<protein>
    <submittedName>
        <fullName evidence="1">Uncharacterized protein</fullName>
    </submittedName>
</protein>
<reference evidence="1" key="1">
    <citation type="submission" date="2023-07" db="EMBL/GenBank/DDBJ databases">
        <authorList>
            <consortium name="CYATHOMIX"/>
        </authorList>
    </citation>
    <scope>NUCLEOTIDE SEQUENCE</scope>
    <source>
        <strain evidence="1">N/A</strain>
    </source>
</reference>
<comment type="caution">
    <text evidence="1">The sequence shown here is derived from an EMBL/GenBank/DDBJ whole genome shotgun (WGS) entry which is preliminary data.</text>
</comment>
<dbReference type="AlphaFoldDB" id="A0AA36DQL2"/>
<gene>
    <name evidence="1" type="ORF">CYNAS_LOCUS3524</name>
</gene>
<proteinExistence type="predicted"/>
<accession>A0AA36DQL2</accession>
<dbReference type="EMBL" id="CATQJL010000001">
    <property type="protein sequence ID" value="CAJ0591541.1"/>
    <property type="molecule type" value="Genomic_DNA"/>
</dbReference>
<organism evidence="1 2">
    <name type="scientific">Cylicocyclus nassatus</name>
    <name type="common">Nematode worm</name>
    <dbReference type="NCBI Taxonomy" id="53992"/>
    <lineage>
        <taxon>Eukaryota</taxon>
        <taxon>Metazoa</taxon>
        <taxon>Ecdysozoa</taxon>
        <taxon>Nematoda</taxon>
        <taxon>Chromadorea</taxon>
        <taxon>Rhabditida</taxon>
        <taxon>Rhabditina</taxon>
        <taxon>Rhabditomorpha</taxon>
        <taxon>Strongyloidea</taxon>
        <taxon>Strongylidae</taxon>
        <taxon>Cylicocyclus</taxon>
    </lineage>
</organism>
<dbReference type="Proteomes" id="UP001176961">
    <property type="component" value="Unassembled WGS sequence"/>
</dbReference>
<keyword evidence="2" id="KW-1185">Reference proteome</keyword>
<evidence type="ECO:0000313" key="2">
    <source>
        <dbReference type="Proteomes" id="UP001176961"/>
    </source>
</evidence>
<name>A0AA36DQL2_CYLNA</name>
<evidence type="ECO:0000313" key="1">
    <source>
        <dbReference type="EMBL" id="CAJ0591541.1"/>
    </source>
</evidence>
<sequence length="131" mass="14503">MISLIGKHNQTGLAFLPSQGKTAIIFTQTDHLRPHGLLKRDGTRTVRAGKQGAVLRSLSSRLSLEMSQKYFLATLSYKQPSKCVLDRHICIDYCHILAHKSTTADLVLSGFGSSGDIAPYMHFKRIQVGTF</sequence>